<dbReference type="InterPro" id="IPR051310">
    <property type="entry name" value="MCP_chemotaxis"/>
</dbReference>
<sequence>MQLVDISINKRILTAVALPMLAAGYLSYAQISDRYETYGAMNGIVAASADLGRLSDMVHALQLERGVTSGFIASKGGKNAEAMRSARAASAAATGQFDAVMASLAEAVPVDLSAEAQAFSARLAALETLRRGVDAQTASGAEALDAYKAAIGAVVDLAGDLARAAPDAGISRRMAAFVELMQAKELAGQERATGNGFIVSGRLDPERLTGFVAMAGGQAVLLDAALAVEDEGTRARAAAAIADVSSGLAAMRGAIVRDGAEALAGLDSGAWYDAATRRIDTLKEIENGKLATLSALAGGEADRAFRNLVLIAVLCAAGGLTMTVFSALMAMTVVRPLGRMVTAMGRLAAGDVDSAPLATGRKDEIGAMEEAVEVFRQAAIRNRELEAAEADSRARAEREREAMQRAAEAEAEARLIEATDAFAASMKRLAAGDLVCELDRPLASQFEALRQDFNSAVRQLRETLRSVGQSVGTVTGGSREVSSASDDLSRRTEQQAASLEETAAALEEITANVGATSKRAADARDVMREARAKADQSGGVMRHAVAAMEKIEQSSHQISQIIGVIDDIAFQTNLLALNAGVEAARAGDAGKGFAVVAQEVRELAQRSAQAAREIKALIGTSEAVVGEGVRLVSDTGTSLSEIAALVQAVNTHMEAVATAAQEQSAGLVQVNTAVNHMDQSTQQNAAMVEEMNAAGAALATESARLAELLAQFRLGDEAPARAAAPVRRAPPAARGNLAVREAEWAEF</sequence>
<dbReference type="CDD" id="cd11386">
    <property type="entry name" value="MCP_signal"/>
    <property type="match status" value="1"/>
</dbReference>
<dbReference type="PRINTS" id="PR00260">
    <property type="entry name" value="CHEMTRNSDUCR"/>
</dbReference>
<keyword evidence="11" id="KW-1185">Reference proteome</keyword>
<dbReference type="EMBL" id="JBHRSP010000017">
    <property type="protein sequence ID" value="MFC3073672.1"/>
    <property type="molecule type" value="Genomic_DNA"/>
</dbReference>
<keyword evidence="1" id="KW-0145">Chemotaxis</keyword>
<evidence type="ECO:0000259" key="7">
    <source>
        <dbReference type="PROSITE" id="PS50111"/>
    </source>
</evidence>
<keyword evidence="6" id="KW-1133">Transmembrane helix</keyword>
<evidence type="ECO:0000256" key="4">
    <source>
        <dbReference type="SAM" id="Coils"/>
    </source>
</evidence>
<comment type="caution">
    <text evidence="10">The sequence shown here is derived from an EMBL/GenBank/DDBJ whole genome shotgun (WGS) entry which is preliminary data.</text>
</comment>
<evidence type="ECO:0000313" key="11">
    <source>
        <dbReference type="Proteomes" id="UP001595377"/>
    </source>
</evidence>
<feature type="domain" description="HAMP" evidence="8">
    <location>
        <begin position="331"/>
        <end position="384"/>
    </location>
</feature>
<evidence type="ECO:0000256" key="5">
    <source>
        <dbReference type="SAM" id="MobiDB-lite"/>
    </source>
</evidence>
<keyword evidence="4" id="KW-0175">Coiled coil</keyword>
<dbReference type="SUPFAM" id="SSF58104">
    <property type="entry name" value="Methyl-accepting chemotaxis protein (MCP) signaling domain"/>
    <property type="match status" value="1"/>
</dbReference>
<dbReference type="CDD" id="cd06225">
    <property type="entry name" value="HAMP"/>
    <property type="match status" value="1"/>
</dbReference>
<dbReference type="InterPro" id="IPR004089">
    <property type="entry name" value="MCPsignal_dom"/>
</dbReference>
<evidence type="ECO:0000313" key="10">
    <source>
        <dbReference type="EMBL" id="MFC3073672.1"/>
    </source>
</evidence>
<evidence type="ECO:0000259" key="9">
    <source>
        <dbReference type="PROSITE" id="PS50906"/>
    </source>
</evidence>
<dbReference type="PROSITE" id="PS50906">
    <property type="entry name" value="NIT"/>
    <property type="match status" value="1"/>
</dbReference>
<dbReference type="InterPro" id="IPR010910">
    <property type="entry name" value="Nitrate/nitrite_sensing_bac"/>
</dbReference>
<dbReference type="SUPFAM" id="SSF158472">
    <property type="entry name" value="HAMP domain-like"/>
    <property type="match status" value="1"/>
</dbReference>
<dbReference type="Pfam" id="PF00015">
    <property type="entry name" value="MCPsignal"/>
    <property type="match status" value="1"/>
</dbReference>
<dbReference type="Gene3D" id="1.10.287.950">
    <property type="entry name" value="Methyl-accepting chemotaxis protein"/>
    <property type="match status" value="1"/>
</dbReference>
<dbReference type="PANTHER" id="PTHR43531">
    <property type="entry name" value="PROTEIN ICFG"/>
    <property type="match status" value="1"/>
</dbReference>
<reference evidence="11" key="1">
    <citation type="journal article" date="2019" name="Int. J. Syst. Evol. Microbiol.">
        <title>The Global Catalogue of Microorganisms (GCM) 10K type strain sequencing project: providing services to taxonomists for standard genome sequencing and annotation.</title>
        <authorList>
            <consortium name="The Broad Institute Genomics Platform"/>
            <consortium name="The Broad Institute Genome Sequencing Center for Infectious Disease"/>
            <person name="Wu L."/>
            <person name="Ma J."/>
        </authorList>
    </citation>
    <scope>NUCLEOTIDE SEQUENCE [LARGE SCALE GENOMIC DNA]</scope>
    <source>
        <strain evidence="11">KCTC 52677</strain>
    </source>
</reference>
<keyword evidence="3" id="KW-0807">Transducer</keyword>
<dbReference type="PROSITE" id="PS50111">
    <property type="entry name" value="CHEMOTAXIS_TRANSDUC_2"/>
    <property type="match status" value="1"/>
</dbReference>
<accession>A0ABV7DH87</accession>
<evidence type="ECO:0000259" key="8">
    <source>
        <dbReference type="PROSITE" id="PS50885"/>
    </source>
</evidence>
<evidence type="ECO:0000256" key="6">
    <source>
        <dbReference type="SAM" id="Phobius"/>
    </source>
</evidence>
<feature type="transmembrane region" description="Helical" evidence="6">
    <location>
        <begin position="308"/>
        <end position="334"/>
    </location>
</feature>
<comment type="similarity">
    <text evidence="2">Belongs to the methyl-accepting chemotaxis (MCP) protein family.</text>
</comment>
<dbReference type="InterPro" id="IPR013587">
    <property type="entry name" value="Nitrate/nitrite_sensing"/>
</dbReference>
<dbReference type="SMART" id="SM00304">
    <property type="entry name" value="HAMP"/>
    <property type="match status" value="3"/>
</dbReference>
<keyword evidence="6" id="KW-0812">Transmembrane</keyword>
<dbReference type="InterPro" id="IPR003660">
    <property type="entry name" value="HAMP_dom"/>
</dbReference>
<dbReference type="Pfam" id="PF00672">
    <property type="entry name" value="HAMP"/>
    <property type="match status" value="1"/>
</dbReference>
<evidence type="ECO:0000256" key="2">
    <source>
        <dbReference type="ARBA" id="ARBA00029447"/>
    </source>
</evidence>
<protein>
    <submittedName>
        <fullName evidence="10">Methyl-accepting chemotaxis protein</fullName>
    </submittedName>
</protein>
<dbReference type="Proteomes" id="UP001595377">
    <property type="component" value="Unassembled WGS sequence"/>
</dbReference>
<dbReference type="PROSITE" id="PS50885">
    <property type="entry name" value="HAMP"/>
    <property type="match status" value="2"/>
</dbReference>
<feature type="domain" description="HAMP" evidence="8">
    <location>
        <begin position="413"/>
        <end position="465"/>
    </location>
</feature>
<feature type="domain" description="Methyl-accepting transducer" evidence="7">
    <location>
        <begin position="470"/>
        <end position="699"/>
    </location>
</feature>
<proteinExistence type="inferred from homology"/>
<gene>
    <name evidence="10" type="ORF">ACFOHH_11225</name>
</gene>
<feature type="region of interest" description="Disordered" evidence="5">
    <location>
        <begin position="468"/>
        <end position="499"/>
    </location>
</feature>
<evidence type="ECO:0000256" key="1">
    <source>
        <dbReference type="ARBA" id="ARBA00022500"/>
    </source>
</evidence>
<feature type="coiled-coil region" evidence="4">
    <location>
        <begin position="382"/>
        <end position="419"/>
    </location>
</feature>
<dbReference type="SMART" id="SM00283">
    <property type="entry name" value="MA"/>
    <property type="match status" value="1"/>
</dbReference>
<dbReference type="PANTHER" id="PTHR43531:SF11">
    <property type="entry name" value="METHYL-ACCEPTING CHEMOTAXIS PROTEIN 3"/>
    <property type="match status" value="1"/>
</dbReference>
<keyword evidence="6" id="KW-0472">Membrane</keyword>
<dbReference type="Gene3D" id="1.10.8.500">
    <property type="entry name" value="HAMP domain in histidine kinase"/>
    <property type="match status" value="1"/>
</dbReference>
<feature type="compositionally biased region" description="Low complexity" evidence="5">
    <location>
        <begin position="468"/>
        <end position="478"/>
    </location>
</feature>
<dbReference type="RefSeq" id="WP_257313567.1">
    <property type="nucleotide sequence ID" value="NZ_JANFDG010000004.1"/>
</dbReference>
<feature type="domain" description="NIT" evidence="9">
    <location>
        <begin position="52"/>
        <end position="300"/>
    </location>
</feature>
<evidence type="ECO:0000256" key="3">
    <source>
        <dbReference type="PROSITE-ProRule" id="PRU00284"/>
    </source>
</evidence>
<organism evidence="10 11">
    <name type="scientific">Shinella pollutisoli</name>
    <dbReference type="NCBI Taxonomy" id="2250594"/>
    <lineage>
        <taxon>Bacteria</taxon>
        <taxon>Pseudomonadati</taxon>
        <taxon>Pseudomonadota</taxon>
        <taxon>Alphaproteobacteria</taxon>
        <taxon>Hyphomicrobiales</taxon>
        <taxon>Rhizobiaceae</taxon>
        <taxon>Shinella</taxon>
    </lineage>
</organism>
<dbReference type="InterPro" id="IPR004090">
    <property type="entry name" value="Chemotax_Me-accpt_rcpt"/>
</dbReference>
<dbReference type="Pfam" id="PF08376">
    <property type="entry name" value="NIT"/>
    <property type="match status" value="1"/>
</dbReference>
<name>A0ABV7DH87_9HYPH</name>